<organism evidence="5 6">
    <name type="scientific">Caenorhabditis auriculariae</name>
    <dbReference type="NCBI Taxonomy" id="2777116"/>
    <lineage>
        <taxon>Eukaryota</taxon>
        <taxon>Metazoa</taxon>
        <taxon>Ecdysozoa</taxon>
        <taxon>Nematoda</taxon>
        <taxon>Chromadorea</taxon>
        <taxon>Rhabditida</taxon>
        <taxon>Rhabditina</taxon>
        <taxon>Rhabditomorpha</taxon>
        <taxon>Rhabditoidea</taxon>
        <taxon>Rhabditidae</taxon>
        <taxon>Peloderinae</taxon>
        <taxon>Caenorhabditis</taxon>
    </lineage>
</organism>
<evidence type="ECO:0000256" key="3">
    <source>
        <dbReference type="SAM" id="MobiDB-lite"/>
    </source>
</evidence>
<dbReference type="EMBL" id="CAJGYM010000020">
    <property type="protein sequence ID" value="CAD6191240.1"/>
    <property type="molecule type" value="Genomic_DNA"/>
</dbReference>
<evidence type="ECO:0000259" key="4">
    <source>
        <dbReference type="SMART" id="SM00543"/>
    </source>
</evidence>
<dbReference type="PANTHER" id="PTHR12839:SF7">
    <property type="entry name" value="REGULATOR OF NONSENSE TRANSCRIPTS 2"/>
    <property type="match status" value="1"/>
</dbReference>
<sequence>MTHNGTVQVESSWVEEVRKKVLQEEENRKRMTETRASMGGDVESTLRSLDSTLKKTTAFMKKVKALNAAAVVGLIEELAKLNLSKFVEEMAMGIAETKLKVSDIMPVVELCVAISARQLKKSLPLKRADKVGNVAKLRIDIIFLAELTLSGVFFEKEGLQILSGVLGFLVQTDKTEHVNVGLLVTVCRNVGWQIAGLVPQPVALSAAQISSIYVADLPVPKAITNEQKKAIHDLLMSYHASLLKRVEKACAARNSAQKVVKRQQRTRGDAGDEEKQILSARQKEFDEARNLALELSAALGVTMKEMKEEQSDDEEDEMAAQELRQALAGGVLSLWPDEETKVFYENLIDIRKFVPKALYKDSENRTVEKNKMESNIEDVDVDDINEAGEIDDLARLRSASPESKFSSRESSPIRDLLQNVEGVNEDGKAKWAKFNLYLDHLVSKDLTDKAAHFFVTDLNNKTNRKKLVKVLTTPPPHRMDLVPFFARLISTLELVMPDVTCEIVNSLISQFRGLMQKTGTERVEAKMSCVMLIAELMKFGVIPRAEGLSCLRQLVYDLRGHAVEMAATMLEAGGMYLYRNTDSHPKMKRLLEVVKAKRDRMKDPRQVMLIDNAYFCCVPPEDGATKSRLQPEEPLMKRFIRHLVVDITEPTVDSHLRGFRRIDWADKEISDFVLRCISSPWLVPMENLPHLASAVAGFATLSSFGWVGVAVVDSVVETIRLSLEVPGVFNQWAHASVVYLGELFNYNLCDSDLVLKVLYQIISFQEADQLSWQDLYRIRMVCALVKTSGEFFQKGSLRNKMEGFLTYFHRFYFFKKEIWTQAMTKAMTFSPVDESAATASTSANVQTKFPFDIETAFAEMCKMFRKTKFPKTLEQAEAAVVELENSLKPKIEAVLGGVFDTFSAEDDDIATRQSPNKHRALNAIFEEEDDEEARTSDRDAVFCDVDDEDDDQKLHVHMEQQRQVTKQEEEEFQRELDRMVADNLRSSGPTTSNAFDMTVPPSARHRFERSVKFASAEPNEKPKGPTFSMAAAKETIATTSAQPNKKVSLMTRGKGNKAQLKTVQIDDKALHDSWKTAREDEERERADMKRVTLGHTRRIQAEEDNELFQSIQNPRAGQRTRKL</sequence>
<comment type="subcellular location">
    <subcellularLocation>
        <location evidence="1">Cytoplasm</location>
    </subcellularLocation>
</comment>
<dbReference type="OrthoDB" id="27832at2759"/>
<dbReference type="InterPro" id="IPR003890">
    <property type="entry name" value="MIF4G-like_typ-3"/>
</dbReference>
<name>A0A8S1HD60_9PELO</name>
<evidence type="ECO:0000256" key="1">
    <source>
        <dbReference type="ARBA" id="ARBA00004496"/>
    </source>
</evidence>
<dbReference type="InterPro" id="IPR016024">
    <property type="entry name" value="ARM-type_fold"/>
</dbReference>
<feature type="domain" description="MIF4G" evidence="4">
    <location>
        <begin position="432"/>
        <end position="619"/>
    </location>
</feature>
<feature type="domain" description="MIF4G" evidence="4">
    <location>
        <begin position="637"/>
        <end position="848"/>
    </location>
</feature>
<dbReference type="GO" id="GO:0005737">
    <property type="term" value="C:cytoplasm"/>
    <property type="evidence" value="ECO:0007669"/>
    <property type="project" value="UniProtKB-SubCell"/>
</dbReference>
<evidence type="ECO:0000313" key="5">
    <source>
        <dbReference type="EMBL" id="CAD6191240.1"/>
    </source>
</evidence>
<evidence type="ECO:0000256" key="2">
    <source>
        <dbReference type="ARBA" id="ARBA00022490"/>
    </source>
</evidence>
<protein>
    <recommendedName>
        <fullName evidence="4">MIF4G domain-containing protein</fullName>
    </recommendedName>
</protein>
<feature type="region of interest" description="Disordered" evidence="3">
    <location>
        <begin position="1063"/>
        <end position="1123"/>
    </location>
</feature>
<dbReference type="Pfam" id="PF04050">
    <property type="entry name" value="Upf2"/>
    <property type="match status" value="1"/>
</dbReference>
<dbReference type="PANTHER" id="PTHR12839">
    <property type="entry name" value="NONSENSE-MEDIATED MRNA DECAY PROTEIN 2 UP-FRAMESHIFT SUPPRESSOR 2"/>
    <property type="match status" value="1"/>
</dbReference>
<dbReference type="Pfam" id="PF02854">
    <property type="entry name" value="MIF4G"/>
    <property type="match status" value="2"/>
</dbReference>
<keyword evidence="6" id="KW-1185">Reference proteome</keyword>
<evidence type="ECO:0000313" key="6">
    <source>
        <dbReference type="Proteomes" id="UP000835052"/>
    </source>
</evidence>
<dbReference type="Gene3D" id="1.25.40.180">
    <property type="match status" value="3"/>
</dbReference>
<dbReference type="GO" id="GO:0000184">
    <property type="term" value="P:nuclear-transcribed mRNA catabolic process, nonsense-mediated decay"/>
    <property type="evidence" value="ECO:0007669"/>
    <property type="project" value="InterPro"/>
</dbReference>
<dbReference type="AlphaFoldDB" id="A0A8S1HD60"/>
<accession>A0A8S1HD60</accession>
<dbReference type="SMART" id="SM00543">
    <property type="entry name" value="MIF4G"/>
    <property type="match status" value="2"/>
</dbReference>
<dbReference type="GO" id="GO:0035145">
    <property type="term" value="C:exon-exon junction complex"/>
    <property type="evidence" value="ECO:0007669"/>
    <property type="project" value="TreeGrafter"/>
</dbReference>
<dbReference type="InterPro" id="IPR007193">
    <property type="entry name" value="Upf2/Nmd2_C"/>
</dbReference>
<dbReference type="Proteomes" id="UP000835052">
    <property type="component" value="Unassembled WGS sequence"/>
</dbReference>
<gene>
    <name evidence="5" type="ORF">CAUJ_LOCUS7159</name>
</gene>
<dbReference type="GO" id="GO:0003723">
    <property type="term" value="F:RNA binding"/>
    <property type="evidence" value="ECO:0007669"/>
    <property type="project" value="InterPro"/>
</dbReference>
<dbReference type="SUPFAM" id="SSF48371">
    <property type="entry name" value="ARM repeat"/>
    <property type="match status" value="3"/>
</dbReference>
<feature type="compositionally biased region" description="Basic and acidic residues" evidence="3">
    <location>
        <begin position="1064"/>
        <end position="1090"/>
    </location>
</feature>
<dbReference type="InterPro" id="IPR039762">
    <property type="entry name" value="Nmd2/UPF2"/>
</dbReference>
<keyword evidence="2" id="KW-0963">Cytoplasm</keyword>
<proteinExistence type="predicted"/>
<reference evidence="5" key="1">
    <citation type="submission" date="2020-10" db="EMBL/GenBank/DDBJ databases">
        <authorList>
            <person name="Kikuchi T."/>
        </authorList>
    </citation>
    <scope>NUCLEOTIDE SEQUENCE</scope>
    <source>
        <strain evidence="5">NKZ352</strain>
    </source>
</reference>
<comment type="caution">
    <text evidence="5">The sequence shown here is derived from an EMBL/GenBank/DDBJ whole genome shotgun (WGS) entry which is preliminary data.</text>
</comment>